<accession>A0A8H3MG12</accession>
<feature type="compositionally biased region" description="Low complexity" evidence="2">
    <location>
        <begin position="64"/>
        <end position="85"/>
    </location>
</feature>
<feature type="region of interest" description="Disordered" evidence="2">
    <location>
        <begin position="574"/>
        <end position="637"/>
    </location>
</feature>
<feature type="compositionally biased region" description="Acidic residues" evidence="2">
    <location>
        <begin position="613"/>
        <end position="623"/>
    </location>
</feature>
<reference evidence="3" key="1">
    <citation type="submission" date="2019-10" db="EMBL/GenBank/DDBJ databases">
        <title>Conservation and host-specific expression of non-tandemly repeated heterogenous ribosome RNA gene in arbuscular mycorrhizal fungi.</title>
        <authorList>
            <person name="Maeda T."/>
            <person name="Kobayashi Y."/>
            <person name="Nakagawa T."/>
            <person name="Ezawa T."/>
            <person name="Yamaguchi K."/>
            <person name="Bino T."/>
            <person name="Nishimoto Y."/>
            <person name="Shigenobu S."/>
            <person name="Kawaguchi M."/>
        </authorList>
    </citation>
    <scope>NUCLEOTIDE SEQUENCE</scope>
    <source>
        <strain evidence="3">HR1</strain>
    </source>
</reference>
<evidence type="ECO:0000256" key="1">
    <source>
        <dbReference type="SAM" id="Coils"/>
    </source>
</evidence>
<gene>
    <name evidence="3" type="ORF">RCL2_002857600</name>
</gene>
<dbReference type="InterPro" id="IPR042103">
    <property type="entry name" value="SerRS_1_N_sf"/>
</dbReference>
<feature type="compositionally biased region" description="Low complexity" evidence="2">
    <location>
        <begin position="92"/>
        <end position="105"/>
    </location>
</feature>
<feature type="coiled-coil region" evidence="1">
    <location>
        <begin position="493"/>
        <end position="527"/>
    </location>
</feature>
<dbReference type="Gene3D" id="1.10.287.40">
    <property type="entry name" value="Serine-tRNA synthetase, tRNA binding domain"/>
    <property type="match status" value="1"/>
</dbReference>
<feature type="region of interest" description="Disordered" evidence="2">
    <location>
        <begin position="1"/>
        <end position="112"/>
    </location>
</feature>
<feature type="compositionally biased region" description="Basic residues" evidence="2">
    <location>
        <begin position="582"/>
        <end position="593"/>
    </location>
</feature>
<evidence type="ECO:0000313" key="3">
    <source>
        <dbReference type="EMBL" id="GET02195.1"/>
    </source>
</evidence>
<dbReference type="OrthoDB" id="2334632at2759"/>
<dbReference type="Proteomes" id="UP000615446">
    <property type="component" value="Unassembled WGS sequence"/>
</dbReference>
<keyword evidence="1" id="KW-0175">Coiled coil</keyword>
<evidence type="ECO:0000313" key="4">
    <source>
        <dbReference type="Proteomes" id="UP000615446"/>
    </source>
</evidence>
<feature type="compositionally biased region" description="Low complexity" evidence="2">
    <location>
        <begin position="409"/>
        <end position="454"/>
    </location>
</feature>
<name>A0A8H3MG12_9GLOM</name>
<feature type="compositionally biased region" description="Basic and acidic residues" evidence="2">
    <location>
        <begin position="624"/>
        <end position="637"/>
    </location>
</feature>
<dbReference type="EMBL" id="BLAL01000304">
    <property type="protein sequence ID" value="GET02195.1"/>
    <property type="molecule type" value="Genomic_DNA"/>
</dbReference>
<protein>
    <submittedName>
        <fullName evidence="3">Uncharacterized protein</fullName>
    </submittedName>
</protein>
<proteinExistence type="predicted"/>
<organism evidence="3 4">
    <name type="scientific">Rhizophagus clarus</name>
    <dbReference type="NCBI Taxonomy" id="94130"/>
    <lineage>
        <taxon>Eukaryota</taxon>
        <taxon>Fungi</taxon>
        <taxon>Fungi incertae sedis</taxon>
        <taxon>Mucoromycota</taxon>
        <taxon>Glomeromycotina</taxon>
        <taxon>Glomeromycetes</taxon>
        <taxon>Glomerales</taxon>
        <taxon>Glomeraceae</taxon>
        <taxon>Rhizophagus</taxon>
    </lineage>
</organism>
<feature type="compositionally biased region" description="Low complexity" evidence="2">
    <location>
        <begin position="1"/>
        <end position="21"/>
    </location>
</feature>
<comment type="caution">
    <text evidence="3">The sequence shown here is derived from an EMBL/GenBank/DDBJ whole genome shotgun (WGS) entry which is preliminary data.</text>
</comment>
<sequence>MSATPSSTRRTRSATKMSSKTTRTDKQITEETYTPIDIDVITQQNKAKKNRVTADNDADDAFWEPTTTKENTTNNVVNPEAPNTNQELPKSTNKPNNNNEEYTNKLPPEPTLQDISKEFSQKNANSLDASIHNSHMTVDQPTPIINEQITNNTDKEINPLTNLKKIFDQPPTVEQLDLNTPNGGKRLKYSSFAIKELFKTKNFQQIQKKIRERFSTINGFECIEPEETYNDTKIVKISFSNQSSRDAINGVKKGNDPVEKFLLRILPVDPTNEEYQRRTEFSYKITGLHMDTTFYDIEQITKKIKGQTYYLPPIEINSKRKTRTAYIYVKPEDYQHKIWNIPVGKDRIIYITPSNHSVCSVCGDHSHNVSTCNRYEILEPYLRPNKEQRVELDDNSSFLPNYLRNIKPNSQQSQKNSLTNNNTQSNLTNNQNNRPKNSQGNRNQNRTQNNSTRYNRSRSRSRINTSSSEYIPPRGRSTNKVVTNNSVNNTAINRQYEYQIDNLRKDINLLSKEINTLKANQEQQEKITEDLHQQIRKFTESQEQMAKQITTTSENIQAINRTQSMILEQIQLLHRPTNNNRQHTRRASPRPHVRSPVPSELSIPEHFLTESEQQGEDPYEDRDENSQSEHLRFNSQS</sequence>
<evidence type="ECO:0000256" key="2">
    <source>
        <dbReference type="SAM" id="MobiDB-lite"/>
    </source>
</evidence>
<feature type="region of interest" description="Disordered" evidence="2">
    <location>
        <begin position="401"/>
        <end position="482"/>
    </location>
</feature>
<dbReference type="AlphaFoldDB" id="A0A8H3MG12"/>